<feature type="transmembrane region" description="Helical" evidence="1">
    <location>
        <begin position="12"/>
        <end position="29"/>
    </location>
</feature>
<dbReference type="EMBL" id="QOPD01000003">
    <property type="protein sequence ID" value="RCL38377.1"/>
    <property type="molecule type" value="Genomic_DNA"/>
</dbReference>
<feature type="transmembrane region" description="Helical" evidence="1">
    <location>
        <begin position="207"/>
        <end position="229"/>
    </location>
</feature>
<dbReference type="AlphaFoldDB" id="A0A368BND4"/>
<evidence type="ECO:0000313" key="2">
    <source>
        <dbReference type="EMBL" id="RCL38377.1"/>
    </source>
</evidence>
<dbReference type="Pfam" id="PF14808">
    <property type="entry name" value="TMEM164"/>
    <property type="match status" value="1"/>
</dbReference>
<dbReference type="Proteomes" id="UP000252147">
    <property type="component" value="Unassembled WGS sequence"/>
</dbReference>
<feature type="transmembrane region" description="Helical" evidence="1">
    <location>
        <begin position="41"/>
        <end position="60"/>
    </location>
</feature>
<keyword evidence="1" id="KW-0812">Transmembrane</keyword>
<name>A0A368BND4_9GAMM</name>
<protein>
    <submittedName>
        <fullName evidence="2">TIGR02206 family membrane protein</fullName>
    </submittedName>
</protein>
<feature type="transmembrane region" description="Helical" evidence="1">
    <location>
        <begin position="96"/>
        <end position="114"/>
    </location>
</feature>
<accession>A0A368BND4</accession>
<feature type="transmembrane region" description="Helical" evidence="1">
    <location>
        <begin position="72"/>
        <end position="89"/>
    </location>
</feature>
<evidence type="ECO:0000256" key="1">
    <source>
        <dbReference type="SAM" id="Phobius"/>
    </source>
</evidence>
<keyword evidence="1" id="KW-0472">Membrane</keyword>
<sequence length="235" mass="27498">MTPEPFSLLDPWHLLNVVFFISAAIYLPFAFRNASEKIKVYFRYLLAMIILIHETTNPVFKITERGFDWWDAMPIHMCGFSSWCIAFYLITKYRPLFIFAFFWGLGGGGMSILTPDIVLGFPALEYLDTMWGHSLILMGVFTAIFQMNERPFLNDYFYLMVMTTFIFLPVVYLFNIYFGTNYWFVVEKPYGDNLMNFFPDPLPGKPYHLLGLIPAAYAITFLLYIPYLLKDKNAQ</sequence>
<gene>
    <name evidence="2" type="ORF">DBW97_02410</name>
</gene>
<dbReference type="NCBIfam" id="TIGR02206">
    <property type="entry name" value="intg_mem_TP0381"/>
    <property type="match status" value="1"/>
</dbReference>
<dbReference type="InterPro" id="IPR011737">
    <property type="entry name" value="CHP02206_TP0381"/>
</dbReference>
<keyword evidence="1" id="KW-1133">Transmembrane helix</keyword>
<feature type="transmembrane region" description="Helical" evidence="1">
    <location>
        <begin position="126"/>
        <end position="145"/>
    </location>
</feature>
<evidence type="ECO:0000313" key="3">
    <source>
        <dbReference type="Proteomes" id="UP000252147"/>
    </source>
</evidence>
<reference evidence="2 3" key="1">
    <citation type="journal article" date="2018" name="Microbiome">
        <title>Fine metagenomic profile of the Mediterranean stratified and mixed water columns revealed by assembly and recruitment.</title>
        <authorList>
            <person name="Haro-Moreno J.M."/>
            <person name="Lopez-Perez M."/>
            <person name="De La Torre J.R."/>
            <person name="Picazo A."/>
            <person name="Camacho A."/>
            <person name="Rodriguez-Valera F."/>
        </authorList>
    </citation>
    <scope>NUCLEOTIDE SEQUENCE [LARGE SCALE GENOMIC DNA]</scope>
    <source>
        <strain evidence="2">MED-G83</strain>
    </source>
</reference>
<organism evidence="2 3">
    <name type="scientific">SAR86 cluster bacterium</name>
    <dbReference type="NCBI Taxonomy" id="2030880"/>
    <lineage>
        <taxon>Bacteria</taxon>
        <taxon>Pseudomonadati</taxon>
        <taxon>Pseudomonadota</taxon>
        <taxon>Gammaproteobacteria</taxon>
        <taxon>SAR86 cluster</taxon>
    </lineage>
</organism>
<feature type="transmembrane region" description="Helical" evidence="1">
    <location>
        <begin position="157"/>
        <end position="178"/>
    </location>
</feature>
<proteinExistence type="predicted"/>
<comment type="caution">
    <text evidence="2">The sequence shown here is derived from an EMBL/GenBank/DDBJ whole genome shotgun (WGS) entry which is preliminary data.</text>
</comment>